<keyword evidence="3 4" id="KW-0975">Bacterial flagellum</keyword>
<evidence type="ECO:0000256" key="2">
    <source>
        <dbReference type="ARBA" id="ARBA00009677"/>
    </source>
</evidence>
<dbReference type="InterPro" id="IPR010930">
    <property type="entry name" value="Flg_bb/hook_C_dom"/>
</dbReference>
<dbReference type="NCBIfam" id="TIGR03506">
    <property type="entry name" value="FlgEFG_subfam"/>
    <property type="match status" value="1"/>
</dbReference>
<dbReference type="eggNOG" id="COG4786">
    <property type="taxonomic scope" value="Bacteria"/>
</dbReference>
<comment type="similarity">
    <text evidence="2 4">Belongs to the flagella basal body rod proteins family.</text>
</comment>
<protein>
    <submittedName>
        <fullName evidence="8">Flagellar hook protein</fullName>
    </submittedName>
</protein>
<feature type="domain" description="Flagellar basal-body/hook protein C-terminal" evidence="6">
    <location>
        <begin position="189"/>
        <end position="233"/>
    </location>
</feature>
<evidence type="ECO:0000259" key="7">
    <source>
        <dbReference type="Pfam" id="PF22692"/>
    </source>
</evidence>
<evidence type="ECO:0000256" key="3">
    <source>
        <dbReference type="ARBA" id="ARBA00023143"/>
    </source>
</evidence>
<dbReference type="InterPro" id="IPR020013">
    <property type="entry name" value="Flagellar_FlgE/F/G"/>
</dbReference>
<evidence type="ECO:0000259" key="6">
    <source>
        <dbReference type="Pfam" id="PF06429"/>
    </source>
</evidence>
<sequence length="237" mass="25619">MIDEIELASSGLDAYANVQETIARNLANANTVGFKKNMISFKTIMSETNGTETSTIQTNYGIDYSYGNLTYTGNTLNMAIDGDGFFALETAKGIRYTRNGQFQISNTGEVVTDTGAKVLGQAGPIVIPKGGGEIIIDKKGIININGKEIGRLTITNFNDLTKLEPTGDSTFAAPEDSIDNTGEAKFNVAQGYLESSNVSVVTEMVDMITNMRSYEASNNVIKTFSDLMERLISNQNI</sequence>
<evidence type="ECO:0000256" key="1">
    <source>
        <dbReference type="ARBA" id="ARBA00004117"/>
    </source>
</evidence>
<keyword evidence="8" id="KW-0282">Flagellum</keyword>
<dbReference type="Pfam" id="PF06429">
    <property type="entry name" value="Flg_bbr_C"/>
    <property type="match status" value="1"/>
</dbReference>
<dbReference type="Pfam" id="PF22692">
    <property type="entry name" value="LlgE_F_G_D1"/>
    <property type="match status" value="1"/>
</dbReference>
<dbReference type="PANTHER" id="PTHR30435">
    <property type="entry name" value="FLAGELLAR PROTEIN"/>
    <property type="match status" value="1"/>
</dbReference>
<evidence type="ECO:0000313" key="9">
    <source>
        <dbReference type="Proteomes" id="UP000030652"/>
    </source>
</evidence>
<dbReference type="InterPro" id="IPR053967">
    <property type="entry name" value="LlgE_F_G-like_D1"/>
</dbReference>
<dbReference type="GO" id="GO:0030694">
    <property type="term" value="C:bacterial-type flagellum basal body, rod"/>
    <property type="evidence" value="ECO:0007669"/>
    <property type="project" value="InterPro"/>
</dbReference>
<evidence type="ECO:0000313" key="8">
    <source>
        <dbReference type="EMBL" id="KHE91525.1"/>
    </source>
</evidence>
<feature type="domain" description="Flagellar basal body rod protein N-terminal" evidence="5">
    <location>
        <begin position="6"/>
        <end position="35"/>
    </location>
</feature>
<dbReference type="NCBIfam" id="TIGR02490">
    <property type="entry name" value="flgF"/>
    <property type="match status" value="1"/>
</dbReference>
<reference evidence="8 9" key="1">
    <citation type="submission" date="2014-10" db="EMBL/GenBank/DDBJ databases">
        <title>Draft genome of anammox bacterium scalindua brodae, obtained using differential coverage binning of sequence data from two enrichment reactors.</title>
        <authorList>
            <person name="Speth D.R."/>
            <person name="Russ L."/>
            <person name="Kartal B."/>
            <person name="Op den Camp H.J."/>
            <person name="Dutilh B.E."/>
            <person name="Jetten M.S."/>
        </authorList>
    </citation>
    <scope>NUCLEOTIDE SEQUENCE [LARGE SCALE GENOMIC DNA]</scope>
    <source>
        <strain evidence="8">RU1</strain>
    </source>
</reference>
<organism evidence="8 9">
    <name type="scientific">Candidatus Scalindua brodae</name>
    <dbReference type="NCBI Taxonomy" id="237368"/>
    <lineage>
        <taxon>Bacteria</taxon>
        <taxon>Pseudomonadati</taxon>
        <taxon>Planctomycetota</taxon>
        <taxon>Candidatus Brocadiia</taxon>
        <taxon>Candidatus Brocadiales</taxon>
        <taxon>Candidatus Scalinduaceae</taxon>
        <taxon>Candidatus Scalindua</taxon>
    </lineage>
</organism>
<accession>A0A0B0ELE7</accession>
<keyword evidence="8" id="KW-0969">Cilium</keyword>
<evidence type="ECO:0000259" key="5">
    <source>
        <dbReference type="Pfam" id="PF00460"/>
    </source>
</evidence>
<dbReference type="EMBL" id="JRYO01000193">
    <property type="protein sequence ID" value="KHE91525.1"/>
    <property type="molecule type" value="Genomic_DNA"/>
</dbReference>
<dbReference type="GO" id="GO:0071978">
    <property type="term" value="P:bacterial-type flagellum-dependent swarming motility"/>
    <property type="evidence" value="ECO:0007669"/>
    <property type="project" value="TreeGrafter"/>
</dbReference>
<name>A0A0B0ELE7_9BACT</name>
<dbReference type="PANTHER" id="PTHR30435:SF19">
    <property type="entry name" value="FLAGELLAR BASAL-BODY ROD PROTEIN FLGG"/>
    <property type="match status" value="1"/>
</dbReference>
<proteinExistence type="inferred from homology"/>
<dbReference type="SUPFAM" id="SSF117143">
    <property type="entry name" value="Flagellar hook protein flgE"/>
    <property type="match status" value="1"/>
</dbReference>
<keyword evidence="8" id="KW-0966">Cell projection</keyword>
<gene>
    <name evidence="8" type="primary">flgE_1</name>
    <name evidence="8" type="ORF">SCABRO_02735</name>
</gene>
<comment type="caution">
    <text evidence="8">The sequence shown here is derived from an EMBL/GenBank/DDBJ whole genome shotgun (WGS) entry which is preliminary data.</text>
</comment>
<feature type="domain" description="Flagellar hook protein FlgE/F/G-like D1" evidence="7">
    <location>
        <begin position="79"/>
        <end position="143"/>
    </location>
</feature>
<dbReference type="InterPro" id="IPR012836">
    <property type="entry name" value="FlgF"/>
</dbReference>
<dbReference type="Pfam" id="PF00460">
    <property type="entry name" value="Flg_bb_rod"/>
    <property type="match status" value="1"/>
</dbReference>
<evidence type="ECO:0000256" key="4">
    <source>
        <dbReference type="RuleBase" id="RU362116"/>
    </source>
</evidence>
<comment type="subcellular location">
    <subcellularLocation>
        <location evidence="1 4">Bacterial flagellum basal body</location>
    </subcellularLocation>
</comment>
<dbReference type="InterPro" id="IPR001444">
    <property type="entry name" value="Flag_bb_rod_N"/>
</dbReference>
<dbReference type="Proteomes" id="UP000030652">
    <property type="component" value="Unassembled WGS sequence"/>
</dbReference>
<dbReference type="InterPro" id="IPR037925">
    <property type="entry name" value="FlgE/F/G-like"/>
</dbReference>
<dbReference type="AlphaFoldDB" id="A0A0B0ELE7"/>